<dbReference type="Proteomes" id="UP000234752">
    <property type="component" value="Plasmid unnamed3"/>
</dbReference>
<accession>A0A2K9NLL4</accession>
<dbReference type="AlphaFoldDB" id="A0A2K9NLL4"/>
<evidence type="ECO:0000313" key="2">
    <source>
        <dbReference type="Proteomes" id="UP000234752"/>
    </source>
</evidence>
<sequence>MTYDQKFILIDPSFDSAAGDKWQYAVTFAKSAIQNGYKFSLLAGKNSPLIADAVGSEIDQRNVFDFAFYEHGKIVGRHAATRGRMANRARVRHDALQLQELDRMIDRMRSEGDRGGEEYLQRTKRSMLSAFAKKARDALRNLDVAEPLPQPFNRDEFAMALARELASLELKFGDRLFFHTMTPGMLESLQEVTAQMGLKVPLDVDSYFLFHFGKDAPDATTFLDRYHSYSHVPTVSNRIQTGSPFRRLYFLATCDELAEECAQLFRVPTYLFDGLTDLESYFLANGGENETAAVKEMLANTLKHTGQFHVSIRASDVQPGLVKALSQSVALLDKFNLTLKVSILYNERSLHLIRDLAIETKGLNIEFLNVESNNEYIRAITNTHLMLLTYEAPKYLKRVSAVLHDCSVLGTSCIVPTGTTLATARDYADIYVYTEIADITLLILRAARNLRFGSESVRTRRQALARQRYASDVISRLVAAPLMPSLEVQAIAPIATVIAPAWGRCGSSFAIEGHIRTLINAGYFVVQVLVMDKAVDQYEATPFFWSLLEQNSRNIRGHVQRIAFAKYSDHVQLTLTPEYLGGNAFTQFLDRIGVADIWDEQLAKFMLAAQITVVNHVFNTKFARRFGAGRMVLETHDIQSYQMVNWPLINDATGQPETLSTMLASEFDQVRRFDYVVNVAPDEHAVLSLVNPRSRLITPYLPQELIAQPNCYSAISEIAKAWNLDHHYQGLTTFDLLLVGDRHPANCEAGLWFMRDVFIPHLVPMGFSLAIVGKLSDALHERFGAIPGVFYMSVVKDLKTIRSLSHVSVLPDQRGTGISIKTLESFASGMAFAATSVAVRGLADRLPFNLIINDDAEGFAQRLKELVCNKEARQQCADMARRCYDTVSGEGKFFMFWMEILNDLGVRAQSVITVTPTERPPTNFNEYALSPSY</sequence>
<dbReference type="SUPFAM" id="SSF53756">
    <property type="entry name" value="UDP-Glycosyltransferase/glycogen phosphorylase"/>
    <property type="match status" value="1"/>
</dbReference>
<evidence type="ECO:0000313" key="1">
    <source>
        <dbReference type="EMBL" id="AUN33964.1"/>
    </source>
</evidence>
<proteinExistence type="predicted"/>
<gene>
    <name evidence="1" type="ORF">C0V82_26585</name>
</gene>
<reference evidence="1 2" key="1">
    <citation type="submission" date="2017-12" db="EMBL/GenBank/DDBJ databases">
        <title>Genomes of bacteria within cyanobacterial aggregates.</title>
        <authorList>
            <person name="Cai H."/>
        </authorList>
    </citation>
    <scope>NUCLEOTIDE SEQUENCE [LARGE SCALE GENOMIC DNA]</scope>
    <source>
        <strain evidence="1 2">TH16</strain>
        <plasmid evidence="1 2">unnamed3</plasmid>
    </source>
</reference>
<dbReference type="RefSeq" id="WP_102115463.1">
    <property type="nucleotide sequence ID" value="NZ_BMGN01000027.1"/>
</dbReference>
<keyword evidence="1" id="KW-0614">Plasmid</keyword>
<dbReference type="Gene3D" id="3.40.50.2000">
    <property type="entry name" value="Glycogen Phosphorylase B"/>
    <property type="match status" value="1"/>
</dbReference>
<dbReference type="KEGG" id="ncb:C0V82_26585"/>
<organism evidence="1 2">
    <name type="scientific">Niveispirillum cyanobacteriorum</name>
    <dbReference type="NCBI Taxonomy" id="1612173"/>
    <lineage>
        <taxon>Bacteria</taxon>
        <taxon>Pseudomonadati</taxon>
        <taxon>Pseudomonadota</taxon>
        <taxon>Alphaproteobacteria</taxon>
        <taxon>Rhodospirillales</taxon>
        <taxon>Azospirillaceae</taxon>
        <taxon>Niveispirillum</taxon>
    </lineage>
</organism>
<protein>
    <submittedName>
        <fullName evidence="1">Uncharacterized protein</fullName>
    </submittedName>
</protein>
<geneLocation type="plasmid" evidence="1 2">
    <name>unnamed3</name>
</geneLocation>
<dbReference type="OrthoDB" id="8432722at2"/>
<dbReference type="EMBL" id="CP025615">
    <property type="protein sequence ID" value="AUN33964.1"/>
    <property type="molecule type" value="Genomic_DNA"/>
</dbReference>
<name>A0A2K9NLL4_9PROT</name>
<dbReference type="Pfam" id="PF13692">
    <property type="entry name" value="Glyco_trans_1_4"/>
    <property type="match status" value="1"/>
</dbReference>
<keyword evidence="2" id="KW-1185">Reference proteome</keyword>